<proteinExistence type="predicted"/>
<protein>
    <submittedName>
        <fullName evidence="2">Helix-hairpin-helix domain-containing protein</fullName>
    </submittedName>
</protein>
<dbReference type="Pfam" id="PF14520">
    <property type="entry name" value="HHH_5"/>
    <property type="match status" value="1"/>
</dbReference>
<gene>
    <name evidence="2" type="ORF">GA0070563_11381</name>
</gene>
<reference evidence="3" key="1">
    <citation type="submission" date="2016-06" db="EMBL/GenBank/DDBJ databases">
        <authorList>
            <person name="Varghese N."/>
            <person name="Submissions Spin"/>
        </authorList>
    </citation>
    <scope>NUCLEOTIDE SEQUENCE [LARGE SCALE GENOMIC DNA]</scope>
    <source>
        <strain evidence="3">DSM 43168</strain>
    </source>
</reference>
<feature type="compositionally biased region" description="Low complexity" evidence="1">
    <location>
        <begin position="131"/>
        <end position="174"/>
    </location>
</feature>
<evidence type="ECO:0000256" key="1">
    <source>
        <dbReference type="SAM" id="MobiDB-lite"/>
    </source>
</evidence>
<feature type="region of interest" description="Disordered" evidence="1">
    <location>
        <begin position="78"/>
        <end position="247"/>
    </location>
</feature>
<evidence type="ECO:0000313" key="3">
    <source>
        <dbReference type="Proteomes" id="UP000183585"/>
    </source>
</evidence>
<sequence length="359" mass="35227">MPSSFGQWLIVILALLVGAAAGWALRGRQETPSGPTPIVEGDPVAGVAVVSSPAPEATIDEQRPEATVAPAAAPVAVLDQPTPDTASPTPPGGVLGDADPAAFTPAATDDAPTSTDGTSAATIDTPGAESAPTTLDAPGTDDTPAATVDAPATDGSVAVATDPEPATPEPVAATPAPPADDTPAEPTAPEPTAAVEPAAETTDAEPAATADAVEPGAPSAPAEPAAEAEAATPVVPAPRTPVDDALPPAVVVGPEAQHVPVEPEAAPVVAAAADPTTGSADDFRRIQGIGPKMAAALRDAGIRTYRQLADLDEATLRETIRSAGLRAAPSLATWPQQAKVLVGAPAEADRVLPAGDADA</sequence>
<name>A0A1C5AIG5_9ACTN</name>
<evidence type="ECO:0000313" key="2">
    <source>
        <dbReference type="EMBL" id="SCF45010.1"/>
    </source>
</evidence>
<dbReference type="RefSeq" id="WP_074477207.1">
    <property type="nucleotide sequence ID" value="NZ_JBIRZV010000014.1"/>
</dbReference>
<organism evidence="2 3">
    <name type="scientific">Micromonospora carbonacea</name>
    <dbReference type="NCBI Taxonomy" id="47853"/>
    <lineage>
        <taxon>Bacteria</taxon>
        <taxon>Bacillati</taxon>
        <taxon>Actinomycetota</taxon>
        <taxon>Actinomycetes</taxon>
        <taxon>Micromonosporales</taxon>
        <taxon>Micromonosporaceae</taxon>
        <taxon>Micromonospora</taxon>
    </lineage>
</organism>
<keyword evidence="3" id="KW-1185">Reference proteome</keyword>
<dbReference type="EMBL" id="FMCT01000013">
    <property type="protein sequence ID" value="SCF45010.1"/>
    <property type="molecule type" value="Genomic_DNA"/>
</dbReference>
<feature type="compositionally biased region" description="Low complexity" evidence="1">
    <location>
        <begin position="181"/>
        <end position="234"/>
    </location>
</feature>
<feature type="compositionally biased region" description="Low complexity" evidence="1">
    <location>
        <begin position="96"/>
        <end position="122"/>
    </location>
</feature>
<dbReference type="AlphaFoldDB" id="A0A1C5AIG5"/>
<accession>A0A1C5AIG5</accession>
<dbReference type="Gene3D" id="1.10.150.20">
    <property type="entry name" value="5' to 3' exonuclease, C-terminal subdomain"/>
    <property type="match status" value="1"/>
</dbReference>
<dbReference type="Proteomes" id="UP000183585">
    <property type="component" value="Unassembled WGS sequence"/>
</dbReference>